<evidence type="ECO:0000256" key="1">
    <source>
        <dbReference type="SAM" id="MobiDB-lite"/>
    </source>
</evidence>
<evidence type="ECO:0000313" key="3">
    <source>
        <dbReference type="Proteomes" id="UP000007305"/>
    </source>
</evidence>
<proteinExistence type="predicted"/>
<dbReference type="RefSeq" id="XP_008650201.1">
    <property type="nucleotide sequence ID" value="XM_008651979.4"/>
</dbReference>
<organism evidence="2 3">
    <name type="scientific">Zea mays</name>
    <name type="common">Maize</name>
    <dbReference type="NCBI Taxonomy" id="4577"/>
    <lineage>
        <taxon>Eukaryota</taxon>
        <taxon>Viridiplantae</taxon>
        <taxon>Streptophyta</taxon>
        <taxon>Embryophyta</taxon>
        <taxon>Tracheophyta</taxon>
        <taxon>Spermatophyta</taxon>
        <taxon>Magnoliopsida</taxon>
        <taxon>Liliopsida</taxon>
        <taxon>Poales</taxon>
        <taxon>Poaceae</taxon>
        <taxon>PACMAD clade</taxon>
        <taxon>Panicoideae</taxon>
        <taxon>Andropogonodae</taxon>
        <taxon>Andropogoneae</taxon>
        <taxon>Tripsacinae</taxon>
        <taxon>Zea</taxon>
    </lineage>
</organism>
<keyword evidence="3" id="KW-1185">Reference proteome</keyword>
<dbReference type="GeneID" id="103630952"/>
<feature type="compositionally biased region" description="Low complexity" evidence="1">
    <location>
        <begin position="15"/>
        <end position="42"/>
    </location>
</feature>
<protein>
    <submittedName>
        <fullName evidence="2">Uncharacterized protein</fullName>
    </submittedName>
</protein>
<reference evidence="3" key="1">
    <citation type="submission" date="2015-12" db="EMBL/GenBank/DDBJ databases">
        <title>Update maize B73 reference genome by single molecule sequencing technologies.</title>
        <authorList>
            <consortium name="Maize Genome Sequencing Project"/>
            <person name="Ware D."/>
        </authorList>
    </citation>
    <scope>NUCLEOTIDE SEQUENCE [LARGE SCALE GENOMIC DNA]</scope>
    <source>
        <strain evidence="3">cv. B73</strain>
    </source>
</reference>
<reference evidence="2" key="3">
    <citation type="submission" date="2021-05" db="UniProtKB">
        <authorList>
            <consortium name="EnsemblPlants"/>
        </authorList>
    </citation>
    <scope>IDENTIFICATION</scope>
    <source>
        <strain evidence="2">cv. B73</strain>
    </source>
</reference>
<accession>A0A804LCH1</accession>
<dbReference type="EnsemblPlants" id="Zm00001eb001410_T001">
    <property type="protein sequence ID" value="Zm00001eb001410_P001"/>
    <property type="gene ID" value="Zm00001eb001410"/>
</dbReference>
<dbReference type="KEGG" id="zma:103630952"/>
<dbReference type="Proteomes" id="UP000007305">
    <property type="component" value="Chromosome 1"/>
</dbReference>
<gene>
    <name evidence="2" type="primary">LOC103630952</name>
</gene>
<evidence type="ECO:0000313" key="2">
    <source>
        <dbReference type="EnsemblPlants" id="Zm00001eb001410_P001"/>
    </source>
</evidence>
<dbReference type="Gramene" id="Zm00001eb001410_T001">
    <property type="protein sequence ID" value="Zm00001eb001410_P001"/>
    <property type="gene ID" value="Zm00001eb001410"/>
</dbReference>
<sequence length="129" mass="13868">MMGAHQIIAQWQQHGRSPPAGAPAGCGRRPPSRAPSSRGSSSRGEEAGCGRRPPSYAPAGRCAVLLLVLDGWSLLPGGARRMSRGSDRVGDEDEMTDRIGWAGDEDEWMTDRMSWFARRLPAGGWGLGH</sequence>
<reference evidence="2" key="2">
    <citation type="submission" date="2019-07" db="EMBL/GenBank/DDBJ databases">
        <authorList>
            <person name="Seetharam A."/>
            <person name="Woodhouse M."/>
            <person name="Cannon E."/>
        </authorList>
    </citation>
    <scope>NUCLEOTIDE SEQUENCE [LARGE SCALE GENOMIC DNA]</scope>
    <source>
        <strain evidence="2">cv. B73</strain>
    </source>
</reference>
<feature type="region of interest" description="Disordered" evidence="1">
    <location>
        <begin position="1"/>
        <end position="56"/>
    </location>
</feature>
<dbReference type="InParanoid" id="A0A804LCH1"/>
<dbReference type="AlphaFoldDB" id="A0A804LCH1"/>
<name>A0A804LCH1_MAIZE</name>